<dbReference type="Proteomes" id="UP000779507">
    <property type="component" value="Unassembled WGS sequence"/>
</dbReference>
<feature type="compositionally biased region" description="Basic and acidic residues" evidence="2">
    <location>
        <begin position="518"/>
        <end position="527"/>
    </location>
</feature>
<feature type="coiled-coil region" evidence="1">
    <location>
        <begin position="295"/>
        <end position="322"/>
    </location>
</feature>
<keyword evidence="5" id="KW-1185">Reference proteome</keyword>
<feature type="compositionally biased region" description="Basic residues" evidence="2">
    <location>
        <begin position="446"/>
        <end position="464"/>
    </location>
</feature>
<accession>A0ABX2FPH6</accession>
<dbReference type="RefSeq" id="WP_217425710.1">
    <property type="nucleotide sequence ID" value="NZ_JABSNP010000007.1"/>
</dbReference>
<evidence type="ECO:0000313" key="5">
    <source>
        <dbReference type="Proteomes" id="UP000779507"/>
    </source>
</evidence>
<dbReference type="Pfam" id="PF08885">
    <property type="entry name" value="GSCFA"/>
    <property type="match status" value="1"/>
</dbReference>
<feature type="region of interest" description="Disordered" evidence="2">
    <location>
        <begin position="658"/>
        <end position="802"/>
    </location>
</feature>
<keyword evidence="1" id="KW-0175">Coiled coil</keyword>
<feature type="compositionally biased region" description="Low complexity" evidence="2">
    <location>
        <begin position="399"/>
        <end position="409"/>
    </location>
</feature>
<feature type="compositionally biased region" description="Basic and acidic residues" evidence="2">
    <location>
        <begin position="370"/>
        <end position="398"/>
    </location>
</feature>
<feature type="domain" description="GSCFA" evidence="3">
    <location>
        <begin position="20"/>
        <end position="256"/>
    </location>
</feature>
<proteinExistence type="predicted"/>
<feature type="compositionally biased region" description="Low complexity" evidence="2">
    <location>
        <begin position="788"/>
        <end position="802"/>
    </location>
</feature>
<gene>
    <name evidence="4" type="ORF">HNP98_001900</name>
</gene>
<feature type="compositionally biased region" description="Low complexity" evidence="2">
    <location>
        <begin position="751"/>
        <end position="780"/>
    </location>
</feature>
<dbReference type="EMBL" id="JABSNP010000007">
    <property type="protein sequence ID" value="NRT19077.1"/>
    <property type="molecule type" value="Genomic_DNA"/>
</dbReference>
<reference evidence="4 5" key="1">
    <citation type="submission" date="2020-05" db="EMBL/GenBank/DDBJ databases">
        <title>Genomic Encyclopedia of Type Strains, Phase IV (KMG-V): Genome sequencing to study the core and pangenomes of soil and plant-associated prokaryotes.</title>
        <authorList>
            <person name="Whitman W."/>
        </authorList>
    </citation>
    <scope>NUCLEOTIDE SEQUENCE [LARGE SCALE GENOMIC DNA]</scope>
    <source>
        <strain evidence="4 5">9A</strain>
    </source>
</reference>
<feature type="compositionally biased region" description="Low complexity" evidence="2">
    <location>
        <begin position="594"/>
        <end position="613"/>
    </location>
</feature>
<evidence type="ECO:0000256" key="2">
    <source>
        <dbReference type="SAM" id="MobiDB-lite"/>
    </source>
</evidence>
<feature type="compositionally biased region" description="Low complexity" evidence="2">
    <location>
        <begin position="679"/>
        <end position="742"/>
    </location>
</feature>
<name>A0ABX2FPH6_9BACT</name>
<protein>
    <recommendedName>
        <fullName evidence="3">GSCFA domain-containing protein</fullName>
    </recommendedName>
</protein>
<feature type="compositionally biased region" description="Low complexity" evidence="2">
    <location>
        <begin position="565"/>
        <end position="579"/>
    </location>
</feature>
<feature type="region of interest" description="Disordered" evidence="2">
    <location>
        <begin position="351"/>
        <end position="423"/>
    </location>
</feature>
<feature type="compositionally biased region" description="Low complexity" evidence="2">
    <location>
        <begin position="479"/>
        <end position="496"/>
    </location>
</feature>
<comment type="caution">
    <text evidence="4">The sequence shown here is derived from an EMBL/GenBank/DDBJ whole genome shotgun (WGS) entry which is preliminary data.</text>
</comment>
<feature type="compositionally biased region" description="Low complexity" evidence="2">
    <location>
        <begin position="658"/>
        <end position="671"/>
    </location>
</feature>
<evidence type="ECO:0000256" key="1">
    <source>
        <dbReference type="SAM" id="Coils"/>
    </source>
</evidence>
<feature type="compositionally biased region" description="Low complexity" evidence="2">
    <location>
        <begin position="529"/>
        <end position="551"/>
    </location>
</feature>
<feature type="region of interest" description="Disordered" evidence="2">
    <location>
        <begin position="435"/>
        <end position="642"/>
    </location>
</feature>
<dbReference type="InterPro" id="IPR014982">
    <property type="entry name" value="GSCFA"/>
</dbReference>
<sequence length="802" mass="84688">MFRTELIIAPAAQQLSAAARVLTLGSCFADSMGARLAADKVNVLVNPFGTVFQPLAAGRLLRAALGEDVDWQQHLVEARGRWQSYDLHGSQGAPTPVELLHDIQQTVRRTGEFLRGADAVLLTLGTAWAYRLRETGELVNNCHKMPAELFEKVLLTPDEIINALAETHAYLRRVNPKLRIILTVSPVRHLRDTLPLNAVSKSVLRVACHYLSELLPDVSYFPAFELLTDDLRDYRFYAADMLHPSEVAEDYVWEKFARAYFDADFGRFRKEWTGLRQALGHRPLNAAAPEHRQFLENTRERLEQLGRQRVNVAAELREVSERLATLPVPTTPAFGQAVPDEEERIDVGTKTAAAGATERPADTPATTGERAPRLSPEEFRAQRAARNNDRNGRNRRNADQQMPVEEPIAPAAPPVPYPAESVEAAAPVAGQAALFAADGTETDPSKKKKRRSRGGAKRTARKNAARLATTEAEEGAENPVADAELAAPAEEVAAAPRNPQPEPQKSSVITKSVPVKRGGRDRGRNTEKAAAQPHAAAAEGAPAAESAPGSATTLPAAAGQPVSGAPLAAEALVPAAPEPSGNRNRDDRRQQPKARPLFATPAAAAPPAAPAARPEYEARPKPGPTLAELLAPPLVRPTGPVAGRMRGATATLVTSTLAAKAAKPTAKATKPAVEEAKPTAKANKPAAKTAEPAAKATVKPAKPAAKAATPTTKAAGPVAKPAKPTAKAGATKKAEVAPAPAVEARKAPASRRTAAKPAVAAPAAKPAPAAPAAAQQPAKPRATRAKKAAAPPDAGPDSDLSA</sequence>
<evidence type="ECO:0000259" key="3">
    <source>
        <dbReference type="Pfam" id="PF08885"/>
    </source>
</evidence>
<evidence type="ECO:0000313" key="4">
    <source>
        <dbReference type="EMBL" id="NRT19077.1"/>
    </source>
</evidence>
<organism evidence="4 5">
    <name type="scientific">Hymenobacter caeli</name>
    <dbReference type="NCBI Taxonomy" id="2735894"/>
    <lineage>
        <taxon>Bacteria</taxon>
        <taxon>Pseudomonadati</taxon>
        <taxon>Bacteroidota</taxon>
        <taxon>Cytophagia</taxon>
        <taxon>Cytophagales</taxon>
        <taxon>Hymenobacteraceae</taxon>
        <taxon>Hymenobacter</taxon>
    </lineage>
</organism>